<dbReference type="RefSeq" id="WP_143671173.1">
    <property type="nucleotide sequence ID" value="NZ_WHPN01000264.1"/>
</dbReference>
<evidence type="ECO:0008006" key="5">
    <source>
        <dbReference type="Google" id="ProtNLM"/>
    </source>
</evidence>
<evidence type="ECO:0000313" key="3">
    <source>
        <dbReference type="EMBL" id="KAF4408767.1"/>
    </source>
</evidence>
<dbReference type="EMBL" id="WHPN01000264">
    <property type="protein sequence ID" value="KAF4408767.1"/>
    <property type="molecule type" value="Genomic_DNA"/>
</dbReference>
<reference evidence="3 4" key="1">
    <citation type="submission" date="2019-10" db="EMBL/GenBank/DDBJ databases">
        <title>Streptomyces tenebrisbrunneis sp.nov., an endogenous actinomycete isolated from of Lycium ruthenicum.</title>
        <authorList>
            <person name="Ma L."/>
        </authorList>
    </citation>
    <scope>NUCLEOTIDE SEQUENCE [LARGE SCALE GENOMIC DNA]</scope>
    <source>
        <strain evidence="3 4">TRM 66187</strain>
    </source>
</reference>
<accession>A0ABQ7FJF9</accession>
<dbReference type="Proteomes" id="UP000621266">
    <property type="component" value="Unassembled WGS sequence"/>
</dbReference>
<comment type="caution">
    <text evidence="3">The sequence shown here is derived from an EMBL/GenBank/DDBJ whole genome shotgun (WGS) entry which is preliminary data.</text>
</comment>
<organism evidence="3 4">
    <name type="scientific">Streptomyces lycii</name>
    <dbReference type="NCBI Taxonomy" id="2654337"/>
    <lineage>
        <taxon>Bacteria</taxon>
        <taxon>Bacillati</taxon>
        <taxon>Actinomycetota</taxon>
        <taxon>Actinomycetes</taxon>
        <taxon>Kitasatosporales</taxon>
        <taxon>Streptomycetaceae</taxon>
        <taxon>Streptomyces</taxon>
    </lineage>
</organism>
<evidence type="ECO:0000256" key="1">
    <source>
        <dbReference type="SAM" id="MobiDB-lite"/>
    </source>
</evidence>
<protein>
    <recommendedName>
        <fullName evidence="5">DUF5666 domain-containing protein</fullName>
    </recommendedName>
</protein>
<keyword evidence="4" id="KW-1185">Reference proteome</keyword>
<feature type="region of interest" description="Disordered" evidence="1">
    <location>
        <begin position="25"/>
        <end position="83"/>
    </location>
</feature>
<dbReference type="PROSITE" id="PS51257">
    <property type="entry name" value="PROKAR_LIPOPROTEIN"/>
    <property type="match status" value="1"/>
</dbReference>
<keyword evidence="2" id="KW-0732">Signal</keyword>
<sequence length="165" mass="16779">MLRTNRRKTVLTTAALIATTALLTSCGGSDSDSGDQKSNGSASSSKDVKGSTDKSGAGEGRDGVDDTKKQAGREAGGKGVSGTWFGTVSYLAPGKYTVSDMKDREQAFFTSTSTDIQGTGDICGDAGGQAAQKCSEAELEAAAKKGVSAKVEIKDGTAVSIIDDH</sequence>
<proteinExistence type="predicted"/>
<evidence type="ECO:0000256" key="2">
    <source>
        <dbReference type="SAM" id="SignalP"/>
    </source>
</evidence>
<gene>
    <name evidence="3" type="ORF">GCU69_12675</name>
</gene>
<feature type="signal peptide" evidence="2">
    <location>
        <begin position="1"/>
        <end position="23"/>
    </location>
</feature>
<feature type="compositionally biased region" description="Basic and acidic residues" evidence="1">
    <location>
        <begin position="59"/>
        <end position="76"/>
    </location>
</feature>
<feature type="chain" id="PRO_5045631878" description="DUF5666 domain-containing protein" evidence="2">
    <location>
        <begin position="24"/>
        <end position="165"/>
    </location>
</feature>
<name>A0ABQ7FJF9_9ACTN</name>
<feature type="compositionally biased region" description="Polar residues" evidence="1">
    <location>
        <begin position="36"/>
        <end position="45"/>
    </location>
</feature>
<evidence type="ECO:0000313" key="4">
    <source>
        <dbReference type="Proteomes" id="UP000621266"/>
    </source>
</evidence>